<dbReference type="Proteomes" id="UP001314170">
    <property type="component" value="Unassembled WGS sequence"/>
</dbReference>
<feature type="region of interest" description="Disordered" evidence="1">
    <location>
        <begin position="83"/>
        <end position="141"/>
    </location>
</feature>
<evidence type="ECO:0000313" key="2">
    <source>
        <dbReference type="EMBL" id="CAK7352764.1"/>
    </source>
</evidence>
<sequence length="141" mass="15396">MAESGLEDQYGRISLGNEEDEGLEYNDNVLEEITNRSLTMIGCFLTEVYDDPDKELEYGAWLRAPGRSSIMISKKWLRNSKGELLNNGGSSEKKGIRVDDIGMTNGENQKIRHGKSGVDGGDGGRNKRDSNKSGGKVGPGK</sequence>
<protein>
    <submittedName>
        <fullName evidence="2">Uncharacterized protein</fullName>
    </submittedName>
</protein>
<dbReference type="AlphaFoldDB" id="A0AAV1SKD7"/>
<keyword evidence="3" id="KW-1185">Reference proteome</keyword>
<evidence type="ECO:0000313" key="3">
    <source>
        <dbReference type="Proteomes" id="UP001314170"/>
    </source>
</evidence>
<feature type="compositionally biased region" description="Basic and acidic residues" evidence="1">
    <location>
        <begin position="91"/>
        <end position="100"/>
    </location>
</feature>
<feature type="compositionally biased region" description="Basic and acidic residues" evidence="1">
    <location>
        <begin position="122"/>
        <end position="131"/>
    </location>
</feature>
<gene>
    <name evidence="2" type="ORF">DCAF_LOCUS24388</name>
</gene>
<accession>A0AAV1SKD7</accession>
<name>A0AAV1SKD7_9ROSI</name>
<dbReference type="EMBL" id="CAWUPB010001194">
    <property type="protein sequence ID" value="CAK7352764.1"/>
    <property type="molecule type" value="Genomic_DNA"/>
</dbReference>
<proteinExistence type="predicted"/>
<evidence type="ECO:0000256" key="1">
    <source>
        <dbReference type="SAM" id="MobiDB-lite"/>
    </source>
</evidence>
<comment type="caution">
    <text evidence="2">The sequence shown here is derived from an EMBL/GenBank/DDBJ whole genome shotgun (WGS) entry which is preliminary data.</text>
</comment>
<reference evidence="2 3" key="1">
    <citation type="submission" date="2024-01" db="EMBL/GenBank/DDBJ databases">
        <authorList>
            <person name="Waweru B."/>
        </authorList>
    </citation>
    <scope>NUCLEOTIDE SEQUENCE [LARGE SCALE GENOMIC DNA]</scope>
</reference>
<organism evidence="2 3">
    <name type="scientific">Dovyalis caffra</name>
    <dbReference type="NCBI Taxonomy" id="77055"/>
    <lineage>
        <taxon>Eukaryota</taxon>
        <taxon>Viridiplantae</taxon>
        <taxon>Streptophyta</taxon>
        <taxon>Embryophyta</taxon>
        <taxon>Tracheophyta</taxon>
        <taxon>Spermatophyta</taxon>
        <taxon>Magnoliopsida</taxon>
        <taxon>eudicotyledons</taxon>
        <taxon>Gunneridae</taxon>
        <taxon>Pentapetalae</taxon>
        <taxon>rosids</taxon>
        <taxon>fabids</taxon>
        <taxon>Malpighiales</taxon>
        <taxon>Salicaceae</taxon>
        <taxon>Flacourtieae</taxon>
        <taxon>Dovyalis</taxon>
    </lineage>
</organism>